<feature type="non-terminal residue" evidence="2">
    <location>
        <position position="1"/>
    </location>
</feature>
<evidence type="ECO:0000256" key="1">
    <source>
        <dbReference type="SAM" id="MobiDB-lite"/>
    </source>
</evidence>
<sequence length="49" mass="5675">CRAPYRTHRRPRAVRRGTARHAKKRRRACCCAATTPGRWRTACASSRYS</sequence>
<accession>A0A6J4RFL3</accession>
<protein>
    <submittedName>
        <fullName evidence="2">Uncharacterized protein</fullName>
    </submittedName>
</protein>
<dbReference type="EMBL" id="CADCVR010000001">
    <property type="protein sequence ID" value="CAA9471396.1"/>
    <property type="molecule type" value="Genomic_DNA"/>
</dbReference>
<dbReference type="AlphaFoldDB" id="A0A6J4RFL3"/>
<evidence type="ECO:0000313" key="2">
    <source>
        <dbReference type="EMBL" id="CAA9471396.1"/>
    </source>
</evidence>
<reference evidence="2" key="1">
    <citation type="submission" date="2020-02" db="EMBL/GenBank/DDBJ databases">
        <authorList>
            <person name="Meier V. D."/>
        </authorList>
    </citation>
    <scope>NUCLEOTIDE SEQUENCE</scope>
    <source>
        <strain evidence="2">AVDCRST_MAG53</strain>
    </source>
</reference>
<name>A0A6J4RFL3_9ACTN</name>
<gene>
    <name evidence="2" type="ORF">AVDCRST_MAG53-1326</name>
</gene>
<proteinExistence type="predicted"/>
<feature type="region of interest" description="Disordered" evidence="1">
    <location>
        <begin position="1"/>
        <end position="21"/>
    </location>
</feature>
<organism evidence="2">
    <name type="scientific">uncultured Solirubrobacteraceae bacterium</name>
    <dbReference type="NCBI Taxonomy" id="1162706"/>
    <lineage>
        <taxon>Bacteria</taxon>
        <taxon>Bacillati</taxon>
        <taxon>Actinomycetota</taxon>
        <taxon>Thermoleophilia</taxon>
        <taxon>Solirubrobacterales</taxon>
        <taxon>Solirubrobacteraceae</taxon>
        <taxon>environmental samples</taxon>
    </lineage>
</organism>
<feature type="non-terminal residue" evidence="2">
    <location>
        <position position="49"/>
    </location>
</feature>